<feature type="signal peptide" evidence="1">
    <location>
        <begin position="1"/>
        <end position="25"/>
    </location>
</feature>
<comment type="caution">
    <text evidence="3">The sequence shown here is derived from an EMBL/GenBank/DDBJ whole genome shotgun (WGS) entry which is preliminary data.</text>
</comment>
<sequence>MKKKYYTVAVASLAATAVAVAPAAAAEAFSDVTKNNAHYEGITALHTAGVISGYPDGTFKPANDVTRGQAAKMIAGALGLDTKNVENPKLADLPTTHQYYGAIAALAELGAIEFYVDDNTVAPNEVLTRGEFVFMLVQGLGIEEEVEVEDADNTITRGEVATLLYEALSDEVVEEEQTTTEDAATVEQTTTDTALLETVFTKAIEKQSTVESMKATMTMTQSMTFQEGTEQTTVNASGNMKMSIVNKPMQFFIEGTMSVLEPTSGEAIDMPLKMYMTEKDGMYMYEGFTSTWIKYPSAMFDEVLAQAGAQVNAAEQLAMLQKFASDFKLEEAGNYYVLKLTGDGEGFTALVQEQLNAMNLGLGEEELAEMQNMKFDQFTYEIKVHKETFVIEEMVIDLGIGIASEGVKIKVTNKSTIKYSDFNAVTTITIPQEVLDNAEELDLSAIEEVEATNEEAK</sequence>
<feature type="domain" description="SLH" evidence="2">
    <location>
        <begin position="90"/>
        <end position="150"/>
    </location>
</feature>
<dbReference type="InterPro" id="IPR051465">
    <property type="entry name" value="Cell_Envelope_Struct_Comp"/>
</dbReference>
<gene>
    <name evidence="3" type="ORF">P9B03_01890</name>
</gene>
<dbReference type="AlphaFoldDB" id="A0AAW9NR10"/>
<evidence type="ECO:0000259" key="2">
    <source>
        <dbReference type="PROSITE" id="PS51272"/>
    </source>
</evidence>
<reference evidence="3 4" key="1">
    <citation type="submission" date="2023-03" db="EMBL/GenBank/DDBJ databases">
        <title>Bacillus Genome Sequencing.</title>
        <authorList>
            <person name="Dunlap C."/>
        </authorList>
    </citation>
    <scope>NUCLEOTIDE SEQUENCE [LARGE SCALE GENOMIC DNA]</scope>
    <source>
        <strain evidence="3 4">B-59205</strain>
    </source>
</reference>
<dbReference type="InterPro" id="IPR046720">
    <property type="entry name" value="DUF6612"/>
</dbReference>
<evidence type="ECO:0000256" key="1">
    <source>
        <dbReference type="SAM" id="SignalP"/>
    </source>
</evidence>
<protein>
    <submittedName>
        <fullName evidence="3">S-layer homology domain-containing protein</fullName>
    </submittedName>
</protein>
<name>A0AAW9NR10_9BACL</name>
<feature type="domain" description="SLH" evidence="2">
    <location>
        <begin position="25"/>
        <end position="88"/>
    </location>
</feature>
<dbReference type="Proteomes" id="UP001344888">
    <property type="component" value="Unassembled WGS sequence"/>
</dbReference>
<dbReference type="RefSeq" id="WP_326121482.1">
    <property type="nucleotide sequence ID" value="NZ_JARSFG010000003.1"/>
</dbReference>
<dbReference type="PANTHER" id="PTHR43308:SF5">
    <property type="entry name" value="S-LAYER PROTEIN _ PEPTIDOGLYCAN ENDO-BETA-N-ACETYLGLUCOSAMINIDASE"/>
    <property type="match status" value="1"/>
</dbReference>
<organism evidence="3 4">
    <name type="scientific">Metasolibacillus meyeri</name>
    <dbReference type="NCBI Taxonomy" id="1071052"/>
    <lineage>
        <taxon>Bacteria</taxon>
        <taxon>Bacillati</taxon>
        <taxon>Bacillota</taxon>
        <taxon>Bacilli</taxon>
        <taxon>Bacillales</taxon>
        <taxon>Caryophanaceae</taxon>
        <taxon>Metasolibacillus</taxon>
    </lineage>
</organism>
<dbReference type="PANTHER" id="PTHR43308">
    <property type="entry name" value="OUTER MEMBRANE PROTEIN ALPHA-RELATED"/>
    <property type="match status" value="1"/>
</dbReference>
<dbReference type="Pfam" id="PF00395">
    <property type="entry name" value="SLH"/>
    <property type="match status" value="2"/>
</dbReference>
<feature type="chain" id="PRO_5043846969" evidence="1">
    <location>
        <begin position="26"/>
        <end position="457"/>
    </location>
</feature>
<keyword evidence="1" id="KW-0732">Signal</keyword>
<proteinExistence type="predicted"/>
<evidence type="ECO:0000313" key="3">
    <source>
        <dbReference type="EMBL" id="MEC1177221.1"/>
    </source>
</evidence>
<dbReference type="InterPro" id="IPR001119">
    <property type="entry name" value="SLH_dom"/>
</dbReference>
<accession>A0AAW9NR10</accession>
<keyword evidence="4" id="KW-1185">Reference proteome</keyword>
<dbReference type="Pfam" id="PF20316">
    <property type="entry name" value="DUF6612"/>
    <property type="match status" value="1"/>
</dbReference>
<dbReference type="EMBL" id="JARSFG010000003">
    <property type="protein sequence ID" value="MEC1177221.1"/>
    <property type="molecule type" value="Genomic_DNA"/>
</dbReference>
<evidence type="ECO:0000313" key="4">
    <source>
        <dbReference type="Proteomes" id="UP001344888"/>
    </source>
</evidence>
<dbReference type="PROSITE" id="PS51272">
    <property type="entry name" value="SLH"/>
    <property type="match status" value="2"/>
</dbReference>